<protein>
    <submittedName>
        <fullName evidence="7">LysR family transcriptional regulator</fullName>
    </submittedName>
</protein>
<accession>A0A272EYH0</accession>
<evidence type="ECO:0000256" key="4">
    <source>
        <dbReference type="ARBA" id="ARBA00023163"/>
    </source>
</evidence>
<evidence type="ECO:0000313" key="9">
    <source>
        <dbReference type="Proteomes" id="UP000623509"/>
    </source>
</evidence>
<dbReference type="Proteomes" id="UP000623509">
    <property type="component" value="Unassembled WGS sequence"/>
</dbReference>
<dbReference type="InterPro" id="IPR036390">
    <property type="entry name" value="WH_DNA-bd_sf"/>
</dbReference>
<dbReference type="InterPro" id="IPR000847">
    <property type="entry name" value="LysR_HTH_N"/>
</dbReference>
<dbReference type="EMBL" id="NMRN01000002">
    <property type="protein sequence ID" value="PAS95178.1"/>
    <property type="molecule type" value="Genomic_DNA"/>
</dbReference>
<evidence type="ECO:0000313" key="7">
    <source>
        <dbReference type="EMBL" id="PAS95178.1"/>
    </source>
</evidence>
<dbReference type="Gene3D" id="3.40.190.290">
    <property type="match status" value="1"/>
</dbReference>
<evidence type="ECO:0000256" key="2">
    <source>
        <dbReference type="ARBA" id="ARBA00023015"/>
    </source>
</evidence>
<evidence type="ECO:0000313" key="6">
    <source>
        <dbReference type="EMBL" id="KAF7600586.1"/>
    </source>
</evidence>
<dbReference type="SUPFAM" id="SSF53850">
    <property type="entry name" value="Periplasmic binding protein-like II"/>
    <property type="match status" value="1"/>
</dbReference>
<dbReference type="Pfam" id="PF03466">
    <property type="entry name" value="LysR_substrate"/>
    <property type="match status" value="1"/>
</dbReference>
<dbReference type="GO" id="GO:0003677">
    <property type="term" value="F:DNA binding"/>
    <property type="evidence" value="ECO:0007669"/>
    <property type="project" value="UniProtKB-KW"/>
</dbReference>
<evidence type="ECO:0000256" key="3">
    <source>
        <dbReference type="ARBA" id="ARBA00023125"/>
    </source>
</evidence>
<dbReference type="PROSITE" id="PS50931">
    <property type="entry name" value="HTH_LYSR"/>
    <property type="match status" value="1"/>
</dbReference>
<dbReference type="InterPro" id="IPR036388">
    <property type="entry name" value="WH-like_DNA-bd_sf"/>
</dbReference>
<name>A0A272EYH0_9RHOO</name>
<evidence type="ECO:0000256" key="1">
    <source>
        <dbReference type="ARBA" id="ARBA00009437"/>
    </source>
</evidence>
<dbReference type="AlphaFoldDB" id="A0A272EYH0"/>
<dbReference type="RefSeq" id="WP_095523155.1">
    <property type="nucleotide sequence ID" value="NZ_MDUX01000003.1"/>
</dbReference>
<dbReference type="InterPro" id="IPR058163">
    <property type="entry name" value="LysR-type_TF_proteobact-type"/>
</dbReference>
<proteinExistence type="inferred from homology"/>
<evidence type="ECO:0000259" key="5">
    <source>
        <dbReference type="PROSITE" id="PS50931"/>
    </source>
</evidence>
<dbReference type="InterPro" id="IPR005119">
    <property type="entry name" value="LysR_subst-bd"/>
</dbReference>
<dbReference type="Proteomes" id="UP000216107">
    <property type="component" value="Unassembled WGS sequence"/>
</dbReference>
<keyword evidence="4" id="KW-0804">Transcription</keyword>
<sequence length="298" mass="32958">MELDANDLLLFARVAEAGSFSAAAERAGLPKSTLSRRIAALENRLGERLFTRSTRRLQITDFGTGILEHARRLLEETEAVQALAQYRQAAPRGRLRVSMPPDFAEWLLAPLFLQFAASYPELRLELDLSSRRVDIIGEQFDLALRVTTRLPDDATLVARRLFDLHSGLYASPAYLQRFGTPTRPEELLQHTALGLIGSSGEAQRWQLGKAGAHWEGLPAGPLAANSVNLLRLLVCHGLGIAGLAERFVADSVAQGLLVRVLPEWRLPSVTVWAVMPGRRLMPARTKVFLDALQGWLAR</sequence>
<gene>
    <name evidence="6" type="ORF">BGI27_01500</name>
    <name evidence="7" type="ORF">CGU29_01670</name>
</gene>
<dbReference type="PRINTS" id="PR00039">
    <property type="entry name" value="HTHLYSR"/>
</dbReference>
<comment type="similarity">
    <text evidence="1">Belongs to the LysR transcriptional regulatory family.</text>
</comment>
<dbReference type="EMBL" id="MDUX01000003">
    <property type="protein sequence ID" value="KAF7600586.1"/>
    <property type="molecule type" value="Genomic_DNA"/>
</dbReference>
<evidence type="ECO:0000313" key="8">
    <source>
        <dbReference type="Proteomes" id="UP000216107"/>
    </source>
</evidence>
<dbReference type="GO" id="GO:0003700">
    <property type="term" value="F:DNA-binding transcription factor activity"/>
    <property type="evidence" value="ECO:0007669"/>
    <property type="project" value="InterPro"/>
</dbReference>
<dbReference type="CDD" id="cd08422">
    <property type="entry name" value="PBP2_CrgA_like"/>
    <property type="match status" value="1"/>
</dbReference>
<keyword evidence="3" id="KW-0238">DNA-binding</keyword>
<dbReference type="Gene3D" id="1.10.10.10">
    <property type="entry name" value="Winged helix-like DNA-binding domain superfamily/Winged helix DNA-binding domain"/>
    <property type="match status" value="1"/>
</dbReference>
<dbReference type="OrthoDB" id="116299at2"/>
<reference evidence="6 9" key="1">
    <citation type="submission" date="2016-08" db="EMBL/GenBank/DDBJ databases">
        <title>Candidatus Dactylopiibacterium carminicum genome sequence.</title>
        <authorList>
            <person name="Ramirez-Puebla S.T."/>
            <person name="Ormeno-Orrillo E."/>
            <person name="Vera-Ponce De Leon A."/>
            <person name="Luis L."/>
            <person name="Sanchez-Flores A."/>
            <person name="Monica R."/>
            <person name="Martinez-Romero E."/>
        </authorList>
    </citation>
    <scope>NUCLEOTIDE SEQUENCE [LARGE SCALE GENOMIC DNA]</scope>
    <source>
        <strain evidence="6">END1</strain>
    </source>
</reference>
<keyword evidence="9" id="KW-1185">Reference proteome</keyword>
<dbReference type="Pfam" id="PF00126">
    <property type="entry name" value="HTH_1"/>
    <property type="match status" value="1"/>
</dbReference>
<dbReference type="SUPFAM" id="SSF46785">
    <property type="entry name" value="Winged helix' DNA-binding domain"/>
    <property type="match status" value="1"/>
</dbReference>
<dbReference type="PANTHER" id="PTHR30537:SF5">
    <property type="entry name" value="HTH-TYPE TRANSCRIPTIONAL ACTIVATOR TTDR-RELATED"/>
    <property type="match status" value="1"/>
</dbReference>
<reference evidence="7 8" key="2">
    <citation type="submission" date="2017-07" db="EMBL/GenBank/DDBJ databases">
        <title>Candidatus Dactylopiibacterium carminicum, a nitrogen-fixing symbiont of the cochineal insect Dactylopius coccus and Dactylopius opuntiae (Hemiptera: Coccoidea: Dactylopiidae).</title>
        <authorList>
            <person name="Vera A."/>
        </authorList>
    </citation>
    <scope>NUCLEOTIDE SEQUENCE [LARGE SCALE GENOMIC DNA]</scope>
    <source>
        <strain evidence="7 8">NFDCM</strain>
    </source>
</reference>
<dbReference type="FunFam" id="1.10.10.10:FF:000001">
    <property type="entry name" value="LysR family transcriptional regulator"/>
    <property type="match status" value="1"/>
</dbReference>
<keyword evidence="2" id="KW-0805">Transcription regulation</keyword>
<dbReference type="PANTHER" id="PTHR30537">
    <property type="entry name" value="HTH-TYPE TRANSCRIPTIONAL REGULATOR"/>
    <property type="match status" value="1"/>
</dbReference>
<organism evidence="7 8">
    <name type="scientific">Candidatus Dactylopiibacterium carminicum</name>
    <dbReference type="NCBI Taxonomy" id="857335"/>
    <lineage>
        <taxon>Bacteria</taxon>
        <taxon>Pseudomonadati</taxon>
        <taxon>Pseudomonadota</taxon>
        <taxon>Betaproteobacteria</taxon>
        <taxon>Rhodocyclales</taxon>
        <taxon>Rhodocyclaceae</taxon>
        <taxon>Candidatus Dactylopiibacterium</taxon>
    </lineage>
</organism>
<feature type="domain" description="HTH lysR-type" evidence="5">
    <location>
        <begin position="1"/>
        <end position="60"/>
    </location>
</feature>
<comment type="caution">
    <text evidence="7">The sequence shown here is derived from an EMBL/GenBank/DDBJ whole genome shotgun (WGS) entry which is preliminary data.</text>
</comment>